<accession>A0AAP7CC78</accession>
<organism evidence="1 2">
    <name type="scientific">Corynebacterium coyleae</name>
    <dbReference type="NCBI Taxonomy" id="53374"/>
    <lineage>
        <taxon>Bacteria</taxon>
        <taxon>Bacillati</taxon>
        <taxon>Actinomycetota</taxon>
        <taxon>Actinomycetes</taxon>
        <taxon>Mycobacteriales</taxon>
        <taxon>Corynebacteriaceae</taxon>
        <taxon>Corynebacterium</taxon>
    </lineage>
</organism>
<dbReference type="EMBL" id="JAAUVV010000009">
    <property type="protein sequence ID" value="NJJ03932.1"/>
    <property type="molecule type" value="Genomic_DNA"/>
</dbReference>
<dbReference type="AlphaFoldDB" id="A0AAP7CC78"/>
<name>A0AAP7CC78_9CORY</name>
<evidence type="ECO:0000313" key="1">
    <source>
        <dbReference type="EMBL" id="NJJ03932.1"/>
    </source>
</evidence>
<sequence>MSRYRPVSPAHLPNGYGVIKAVVVWSKPKKSEPMQFGPVRSEAIFSSKGEVVSKTWGEDLAEYVNLLAVRTLRQGGVDPETLRKLLDTYADEIRIAYHIETEERVYSEALILKFWRNDVGQLRYSAQTSQYYPVKILPFAQRLGELTVYLSEKNASSAPFPAINPEVSSLRVSPYHFPAVRN</sequence>
<dbReference type="RefSeq" id="WP_141761619.1">
    <property type="nucleotide sequence ID" value="NZ_JAAUVV010000009.1"/>
</dbReference>
<proteinExistence type="predicted"/>
<protein>
    <submittedName>
        <fullName evidence="1">Uncharacterized protein</fullName>
    </submittedName>
</protein>
<evidence type="ECO:0000313" key="2">
    <source>
        <dbReference type="Proteomes" id="UP000591626"/>
    </source>
</evidence>
<gene>
    <name evidence="1" type="ORF">HC138_06155</name>
</gene>
<reference evidence="1 2" key="1">
    <citation type="submission" date="2020-03" db="EMBL/GenBank/DDBJ databases">
        <title>Draft genome sequences of bacterial isolates from the female urobiome.</title>
        <authorList>
            <person name="Miller-Ensminger T."/>
            <person name="Wolfe A.J."/>
            <person name="Putonti C."/>
        </authorList>
    </citation>
    <scope>NUCLEOTIDE SEQUENCE [LARGE SCALE GENOMIC DNA]</scope>
    <source>
        <strain evidence="1 2">UMB8490</strain>
    </source>
</reference>
<comment type="caution">
    <text evidence="1">The sequence shown here is derived from an EMBL/GenBank/DDBJ whole genome shotgun (WGS) entry which is preliminary data.</text>
</comment>
<dbReference type="Proteomes" id="UP000591626">
    <property type="component" value="Unassembled WGS sequence"/>
</dbReference>